<dbReference type="EMBL" id="BMMH01000026">
    <property type="protein sequence ID" value="GGL40581.1"/>
    <property type="molecule type" value="Genomic_DNA"/>
</dbReference>
<reference evidence="11" key="2">
    <citation type="submission" date="2020-09" db="EMBL/GenBank/DDBJ databases">
        <authorList>
            <person name="Sun Q."/>
            <person name="Zhou Y."/>
        </authorList>
    </citation>
    <scope>NUCLEOTIDE SEQUENCE</scope>
    <source>
        <strain evidence="11">CGMCC 4.3508</strain>
    </source>
</reference>
<dbReference type="PANTHER" id="PTHR40765:SF2">
    <property type="entry name" value="ESX-2 SECRETION SYSTEM ATPASE ECCB2"/>
    <property type="match status" value="1"/>
</dbReference>
<comment type="similarity">
    <text evidence="2">Belongs to the EccB family.</text>
</comment>
<evidence type="ECO:0000313" key="12">
    <source>
        <dbReference type="Proteomes" id="UP000638263"/>
    </source>
</evidence>
<dbReference type="PANTHER" id="PTHR40765">
    <property type="entry name" value="ESX-2 SECRETION SYSTEM ATPASE ECCB2"/>
    <property type="match status" value="1"/>
</dbReference>
<dbReference type="InterPro" id="IPR044857">
    <property type="entry name" value="T7SS_EccB_R1"/>
</dbReference>
<comment type="subcellular location">
    <subcellularLocation>
        <location evidence="1">Cell membrane</location>
        <topology evidence="1">Single-pass membrane protein</topology>
    </subcellularLocation>
</comment>
<evidence type="ECO:0000256" key="1">
    <source>
        <dbReference type="ARBA" id="ARBA00004162"/>
    </source>
</evidence>
<dbReference type="AlphaFoldDB" id="A0A917RW89"/>
<evidence type="ECO:0000256" key="7">
    <source>
        <dbReference type="ARBA" id="ARBA00022840"/>
    </source>
</evidence>
<dbReference type="Gene3D" id="2.40.50.910">
    <property type="entry name" value="Type VII secretion system EccB, repeat 3 domain"/>
    <property type="match status" value="1"/>
</dbReference>
<evidence type="ECO:0000256" key="2">
    <source>
        <dbReference type="ARBA" id="ARBA00008149"/>
    </source>
</evidence>
<gene>
    <name evidence="11" type="primary">eccB3</name>
    <name evidence="11" type="ORF">GCM10011588_64180</name>
</gene>
<keyword evidence="7" id="KW-0067">ATP-binding</keyword>
<evidence type="ECO:0000256" key="4">
    <source>
        <dbReference type="ARBA" id="ARBA00022692"/>
    </source>
</evidence>
<keyword evidence="5" id="KW-0547">Nucleotide-binding</keyword>
<dbReference type="GO" id="GO:0005576">
    <property type="term" value="C:extracellular region"/>
    <property type="evidence" value="ECO:0007669"/>
    <property type="project" value="TreeGrafter"/>
</dbReference>
<organism evidence="11 12">
    <name type="scientific">Nocardia jinanensis</name>
    <dbReference type="NCBI Taxonomy" id="382504"/>
    <lineage>
        <taxon>Bacteria</taxon>
        <taxon>Bacillati</taxon>
        <taxon>Actinomycetota</taxon>
        <taxon>Actinomycetes</taxon>
        <taxon>Mycobacteriales</taxon>
        <taxon>Nocardiaceae</taxon>
        <taxon>Nocardia</taxon>
    </lineage>
</organism>
<comment type="caution">
    <text evidence="11">The sequence shown here is derived from an EMBL/GenBank/DDBJ whole genome shotgun (WGS) entry which is preliminary data.</text>
</comment>
<evidence type="ECO:0000256" key="10">
    <source>
        <dbReference type="SAM" id="Phobius"/>
    </source>
</evidence>
<reference evidence="11" key="1">
    <citation type="journal article" date="2014" name="Int. J. Syst. Evol. Microbiol.">
        <title>Complete genome sequence of Corynebacterium casei LMG S-19264T (=DSM 44701T), isolated from a smear-ripened cheese.</title>
        <authorList>
            <consortium name="US DOE Joint Genome Institute (JGI-PGF)"/>
            <person name="Walter F."/>
            <person name="Albersmeier A."/>
            <person name="Kalinowski J."/>
            <person name="Ruckert C."/>
        </authorList>
    </citation>
    <scope>NUCLEOTIDE SEQUENCE</scope>
    <source>
        <strain evidence="11">CGMCC 4.3508</strain>
    </source>
</reference>
<keyword evidence="6" id="KW-0378">Hydrolase</keyword>
<dbReference type="GO" id="GO:0016787">
    <property type="term" value="F:hydrolase activity"/>
    <property type="evidence" value="ECO:0007669"/>
    <property type="project" value="UniProtKB-KW"/>
</dbReference>
<name>A0A917RW89_9NOCA</name>
<dbReference type="InterPro" id="IPR042485">
    <property type="entry name" value="T7SS_EccB_R3"/>
</dbReference>
<evidence type="ECO:0000256" key="3">
    <source>
        <dbReference type="ARBA" id="ARBA00022475"/>
    </source>
</evidence>
<proteinExistence type="inferred from homology"/>
<keyword evidence="4 10" id="KW-0812">Transmembrane</keyword>
<keyword evidence="12" id="KW-1185">Reference proteome</keyword>
<dbReference type="GO" id="GO:0005886">
    <property type="term" value="C:plasma membrane"/>
    <property type="evidence" value="ECO:0007669"/>
    <property type="project" value="UniProtKB-SubCell"/>
</dbReference>
<sequence length="518" mass="54047">MARFRVVTKHQVSGWRFLLHRIEHALVRRDASMIDDPSRGRSTALAIGVALACVGIAAAAVLAFFKPAKPVGDSPILAEKNSGALYVKLGERLHPALNLPSARLIVGQAANPVEVSQSELAKYPRGPWVGIPGAPGQVDDEAEKDSEWTVCDTARTGAAAPVDQKTGLPTLLRSAVLTTAIAGPLTVDDDAVHELSGHQARLLRGDDATWLVYSDPIQGVVRAEINLADSPVMLALGIDSGAQVAAASPGLLGAIPEVAPIRVPDVPASGTPTTLKPALDAVVGSIVTVSTPNQPATYYLVSNAGLVRVSAVLASIVRNANSHGAVATSTIGPDVAAANLRPGDWPGTATYPAEPVEILDPIRDLVTCYHWERTGSDPDAHTRLLFGRQLPLTKQEQGRTVGLVTAPYSGGTTADYAYLPRTSGKFVQVTGAEPGSPLRESLFWVSDSGVRYGIDADLKGGGRSDPTLSALALKDPVPAPWSIVALFAVGPALSVGDAMIQHDGIPPNMTGVQMTGNK</sequence>
<dbReference type="Proteomes" id="UP000638263">
    <property type="component" value="Unassembled WGS sequence"/>
</dbReference>
<keyword evidence="9 10" id="KW-0472">Membrane</keyword>
<feature type="transmembrane region" description="Helical" evidence="10">
    <location>
        <begin position="43"/>
        <end position="65"/>
    </location>
</feature>
<dbReference type="Gene3D" id="3.30.2390.20">
    <property type="entry name" value="Type VII secretion system EccB, repeat 1 domain"/>
    <property type="match status" value="1"/>
</dbReference>
<evidence type="ECO:0000256" key="5">
    <source>
        <dbReference type="ARBA" id="ARBA00022741"/>
    </source>
</evidence>
<keyword evidence="3" id="KW-1003">Cell membrane</keyword>
<evidence type="ECO:0000256" key="8">
    <source>
        <dbReference type="ARBA" id="ARBA00022989"/>
    </source>
</evidence>
<evidence type="ECO:0000256" key="9">
    <source>
        <dbReference type="ARBA" id="ARBA00023136"/>
    </source>
</evidence>
<dbReference type="Pfam" id="PF05108">
    <property type="entry name" value="T7SS_ESX1_EccB"/>
    <property type="match status" value="1"/>
</dbReference>
<dbReference type="GO" id="GO:0005524">
    <property type="term" value="F:ATP binding"/>
    <property type="evidence" value="ECO:0007669"/>
    <property type="project" value="UniProtKB-KW"/>
</dbReference>
<evidence type="ECO:0000313" key="11">
    <source>
        <dbReference type="EMBL" id="GGL40581.1"/>
    </source>
</evidence>
<evidence type="ECO:0000256" key="6">
    <source>
        <dbReference type="ARBA" id="ARBA00022801"/>
    </source>
</evidence>
<accession>A0A917RW89</accession>
<protein>
    <submittedName>
        <fullName evidence="11">ESX-3 secretion system ATPase EccB3</fullName>
    </submittedName>
</protein>
<dbReference type="NCBIfam" id="TIGR03919">
    <property type="entry name" value="T7SS_EccB"/>
    <property type="match status" value="1"/>
</dbReference>
<keyword evidence="8 10" id="KW-1133">Transmembrane helix</keyword>
<dbReference type="InterPro" id="IPR007795">
    <property type="entry name" value="T7SS_EccB"/>
</dbReference>